<evidence type="ECO:0000259" key="6">
    <source>
        <dbReference type="SMART" id="SM01074"/>
    </source>
</evidence>
<accession>A0AAP2Z3X0</accession>
<dbReference type="Gene3D" id="1.10.10.10">
    <property type="entry name" value="Winged helix-like DNA-binding domain superfamily/Winged helix DNA-binding domain"/>
    <property type="match status" value="1"/>
</dbReference>
<evidence type="ECO:0000256" key="4">
    <source>
        <dbReference type="ARBA" id="ARBA00022840"/>
    </source>
</evidence>
<dbReference type="SUPFAM" id="SSF46785">
    <property type="entry name" value="Winged helix' DNA-binding domain"/>
    <property type="match status" value="1"/>
</dbReference>
<evidence type="ECO:0000313" key="7">
    <source>
        <dbReference type="EMBL" id="MCU4744616.1"/>
    </source>
</evidence>
<feature type="domain" description="Cdc6 C-terminal" evidence="6">
    <location>
        <begin position="311"/>
        <end position="394"/>
    </location>
</feature>
<dbReference type="GO" id="GO:0016887">
    <property type="term" value="F:ATP hydrolysis activity"/>
    <property type="evidence" value="ECO:0007669"/>
    <property type="project" value="InterPro"/>
</dbReference>
<comment type="function">
    <text evidence="5">Involved in regulation of DNA replication.</text>
</comment>
<dbReference type="Gene3D" id="1.10.8.60">
    <property type="match status" value="1"/>
</dbReference>
<dbReference type="NCBIfam" id="TIGR02928">
    <property type="entry name" value="orc1/cdc6 family replication initiation protein"/>
    <property type="match status" value="1"/>
</dbReference>
<dbReference type="AlphaFoldDB" id="A0AAP2Z3X0"/>
<name>A0AAP2Z3X0_9EURY</name>
<dbReference type="SUPFAM" id="SSF52540">
    <property type="entry name" value="P-loop containing nucleoside triphosphate hydrolases"/>
    <property type="match status" value="1"/>
</dbReference>
<evidence type="ECO:0000313" key="8">
    <source>
        <dbReference type="Proteomes" id="UP001321018"/>
    </source>
</evidence>
<keyword evidence="4 5" id="KW-0067">ATP-binding</keyword>
<comment type="similarity">
    <text evidence="1 5">Belongs to the CDC6/cdc18 family.</text>
</comment>
<organism evidence="7 8">
    <name type="scientific">Natronoglomus mannanivorans</name>
    <dbReference type="NCBI Taxonomy" id="2979990"/>
    <lineage>
        <taxon>Archaea</taxon>
        <taxon>Methanobacteriati</taxon>
        <taxon>Methanobacteriota</taxon>
        <taxon>Stenosarchaea group</taxon>
        <taxon>Halobacteria</taxon>
        <taxon>Halobacteriales</taxon>
        <taxon>Natrialbaceae</taxon>
        <taxon>Natronoglomus</taxon>
    </lineage>
</organism>
<dbReference type="InterPro" id="IPR050311">
    <property type="entry name" value="ORC1/CDC6"/>
</dbReference>
<dbReference type="Pfam" id="PF13401">
    <property type="entry name" value="AAA_22"/>
    <property type="match status" value="1"/>
</dbReference>
<dbReference type="Gene3D" id="3.40.50.300">
    <property type="entry name" value="P-loop containing nucleotide triphosphate hydrolases"/>
    <property type="match status" value="1"/>
</dbReference>
<dbReference type="CDD" id="cd08768">
    <property type="entry name" value="Cdc6_C"/>
    <property type="match status" value="1"/>
</dbReference>
<keyword evidence="2 5" id="KW-0235">DNA replication</keyword>
<dbReference type="InterPro" id="IPR036388">
    <property type="entry name" value="WH-like_DNA-bd_sf"/>
</dbReference>
<evidence type="ECO:0000256" key="2">
    <source>
        <dbReference type="ARBA" id="ARBA00022705"/>
    </source>
</evidence>
<evidence type="ECO:0000256" key="1">
    <source>
        <dbReference type="ARBA" id="ARBA00006184"/>
    </source>
</evidence>
<dbReference type="SMART" id="SM01074">
    <property type="entry name" value="Cdc6_C"/>
    <property type="match status" value="1"/>
</dbReference>
<dbReference type="InterPro" id="IPR015163">
    <property type="entry name" value="Cdc6_C"/>
</dbReference>
<feature type="binding site" evidence="5">
    <location>
        <position position="205"/>
    </location>
    <ligand>
        <name>ATP</name>
        <dbReference type="ChEBI" id="CHEBI:30616"/>
    </ligand>
</feature>
<dbReference type="HAMAP" id="MF_01407">
    <property type="entry name" value="ORC1_type_DNA_replic_protein"/>
    <property type="match status" value="1"/>
</dbReference>
<dbReference type="RefSeq" id="WP_338006421.1">
    <property type="nucleotide sequence ID" value="NZ_JAOPKA010000034.1"/>
</dbReference>
<gene>
    <name evidence="7" type="ORF">OB960_24915</name>
</gene>
<dbReference type="InterPro" id="IPR049945">
    <property type="entry name" value="AAA_22"/>
</dbReference>
<comment type="caution">
    <text evidence="5">Lacks conserved residue(s) required for the propagation of feature annotation.</text>
</comment>
<dbReference type="Pfam" id="PF22703">
    <property type="entry name" value="Cdc6_lid"/>
    <property type="match status" value="1"/>
</dbReference>
<dbReference type="InterPro" id="IPR036390">
    <property type="entry name" value="WH_DNA-bd_sf"/>
</dbReference>
<dbReference type="Pfam" id="PF09079">
    <property type="entry name" value="WHD_Cdc6"/>
    <property type="match status" value="1"/>
</dbReference>
<dbReference type="PANTHER" id="PTHR10763">
    <property type="entry name" value="CELL DIVISION CONTROL PROTEIN 6-RELATED"/>
    <property type="match status" value="1"/>
</dbReference>
<dbReference type="EMBL" id="JAOPKA010000034">
    <property type="protein sequence ID" value="MCU4744616.1"/>
    <property type="molecule type" value="Genomic_DNA"/>
</dbReference>
<dbReference type="GO" id="GO:0006260">
    <property type="term" value="P:DNA replication"/>
    <property type="evidence" value="ECO:0007669"/>
    <property type="project" value="UniProtKB-UniRule"/>
</dbReference>
<feature type="binding site" evidence="5">
    <location>
        <position position="217"/>
    </location>
    <ligand>
        <name>ATP</name>
        <dbReference type="ChEBI" id="CHEBI:30616"/>
    </ligand>
</feature>
<dbReference type="GO" id="GO:0005524">
    <property type="term" value="F:ATP binding"/>
    <property type="evidence" value="ECO:0007669"/>
    <property type="project" value="UniProtKB-UniRule"/>
</dbReference>
<reference evidence="7" key="1">
    <citation type="submission" date="2022-09" db="EMBL/GenBank/DDBJ databases">
        <title>Enrichment on poylsaccharides allowed isolation of novel metabolic and taxonomic groups of Haloarchaea.</title>
        <authorList>
            <person name="Sorokin D.Y."/>
            <person name="Elcheninov A.G."/>
            <person name="Khizhniak T.V."/>
            <person name="Kolganova T.V."/>
            <person name="Kublanov I.V."/>
        </authorList>
    </citation>
    <scope>NUCLEOTIDE SEQUENCE</scope>
    <source>
        <strain evidence="7">AArc-xg1-1</strain>
    </source>
</reference>
<dbReference type="PANTHER" id="PTHR10763:SF22">
    <property type="entry name" value="ORC1-TYPE DNA REPLICATION PROTEIN"/>
    <property type="match status" value="1"/>
</dbReference>
<protein>
    <recommendedName>
        <fullName evidence="5">ORC1-type DNA replication protein</fullName>
    </recommendedName>
</protein>
<keyword evidence="3 5" id="KW-0547">Nucleotide-binding</keyword>
<dbReference type="InterPro" id="IPR055237">
    <property type="entry name" value="Cdc6_lid"/>
</dbReference>
<dbReference type="InterPro" id="IPR027417">
    <property type="entry name" value="P-loop_NTPase"/>
</dbReference>
<dbReference type="Proteomes" id="UP001321018">
    <property type="component" value="Unassembled WGS sequence"/>
</dbReference>
<dbReference type="InterPro" id="IPR014277">
    <property type="entry name" value="Orc1/Cdc6_arc"/>
</dbReference>
<evidence type="ECO:0000256" key="5">
    <source>
        <dbReference type="HAMAP-Rule" id="MF_01407"/>
    </source>
</evidence>
<proteinExistence type="inferred from homology"/>
<sequence>MQTFDPGETIFENMDVLNPNKDYHPDDLPERELELSQLHSALRPAMMGSTPINAFVYGHTGQGKTAAISLKTASLEAAAQENDIDLTVVTVRCKGLNKSYHVMTHLIKELRGGPGAELPRGHHQKELFDMIQAELRAIGGTIIVVLDEIDAIGEDDYILYELPRLDLENVRLSIIGITNDYQFRDNLEADVRSSLGEDEVEFSPYNANQLTSILQRRAAKGLKRTGFNENDEFESEILINGAASYCAALCAQDTGDARQAIKLLFNACRRVDDRGEDTVTPDEIDAAQDRLERRAVERGISSLPQQPQYALLAVTKIQLDNETPAGTEEIRPYYEQICNVLTVDALSRRRYREKLNDLASWNILEKETRSRGRNAGRTNYYDLAVDAETVLENISSDTQMMTNIIENLRTSAE</sequence>
<evidence type="ECO:0000256" key="3">
    <source>
        <dbReference type="ARBA" id="ARBA00022741"/>
    </source>
</evidence>
<comment type="caution">
    <text evidence="7">The sequence shown here is derived from an EMBL/GenBank/DDBJ whole genome shotgun (WGS) entry which is preliminary data.</text>
</comment>